<protein>
    <submittedName>
        <fullName evidence="2">Uncharacterized protein</fullName>
    </submittedName>
</protein>
<feature type="region of interest" description="Disordered" evidence="1">
    <location>
        <begin position="53"/>
        <end position="78"/>
    </location>
</feature>
<proteinExistence type="predicted"/>
<gene>
    <name evidence="2" type="ORF">PXEA_LOCUS3220</name>
</gene>
<keyword evidence="3" id="KW-1185">Reference proteome</keyword>
<organism evidence="2 3">
    <name type="scientific">Protopolystoma xenopodis</name>
    <dbReference type="NCBI Taxonomy" id="117903"/>
    <lineage>
        <taxon>Eukaryota</taxon>
        <taxon>Metazoa</taxon>
        <taxon>Spiralia</taxon>
        <taxon>Lophotrochozoa</taxon>
        <taxon>Platyhelminthes</taxon>
        <taxon>Monogenea</taxon>
        <taxon>Polyopisthocotylea</taxon>
        <taxon>Polystomatidea</taxon>
        <taxon>Polystomatidae</taxon>
        <taxon>Protopolystoma</taxon>
    </lineage>
</organism>
<evidence type="ECO:0000313" key="3">
    <source>
        <dbReference type="Proteomes" id="UP000784294"/>
    </source>
</evidence>
<reference evidence="2" key="1">
    <citation type="submission" date="2018-11" db="EMBL/GenBank/DDBJ databases">
        <authorList>
            <consortium name="Pathogen Informatics"/>
        </authorList>
    </citation>
    <scope>NUCLEOTIDE SEQUENCE</scope>
</reference>
<sequence length="405" mass="46033">MPLYVSLFPFSTPPSSQPLIPVSINSLSLPLHPYPSLPLPSTSFTKNLLQNRPLASDSSNTNDLESQHSSNFSTTDSASYYTNKNANNNLRLDNINDTNYTIHHLRTIKSSISDIQSVFVGVPEDRRPDPNEGLKTGLILASGLLLALAYSFYKSRCKKPGEIYEEVMVRRCQSDPGRCVEWAAHRVRRKYKEHLYESLADLTPPASRQVMKQDKVLCWLAVHKAHCEEFMDKEKNKHNSGNEKRFITEEEEKITHQACKKYEFRGGKHMEGSKTWIDLEPFIFDGNTFIEESYTPDFNEVYSEMRQTVSCINGQSRVINTACLGRKKSSLLYTQVSTSNLTNISKKKIFASQYAKALLSVELTQNMCSITACQFQPTQLILNQTNRKYITSISLRRTLSCGEIL</sequence>
<evidence type="ECO:0000256" key="1">
    <source>
        <dbReference type="SAM" id="MobiDB-lite"/>
    </source>
</evidence>
<dbReference type="AlphaFoldDB" id="A0A448WEI3"/>
<dbReference type="EMBL" id="CAAALY010007227">
    <property type="protein sequence ID" value="VEL09780.1"/>
    <property type="molecule type" value="Genomic_DNA"/>
</dbReference>
<feature type="compositionally biased region" description="Polar residues" evidence="1">
    <location>
        <begin position="56"/>
        <end position="76"/>
    </location>
</feature>
<comment type="caution">
    <text evidence="2">The sequence shown here is derived from an EMBL/GenBank/DDBJ whole genome shotgun (WGS) entry which is preliminary data.</text>
</comment>
<dbReference type="Proteomes" id="UP000784294">
    <property type="component" value="Unassembled WGS sequence"/>
</dbReference>
<evidence type="ECO:0000313" key="2">
    <source>
        <dbReference type="EMBL" id="VEL09780.1"/>
    </source>
</evidence>
<name>A0A448WEI3_9PLAT</name>
<accession>A0A448WEI3</accession>